<dbReference type="AlphaFoldDB" id="A0AAV7RQ68"/>
<accession>A0AAV7RQ68</accession>
<name>A0AAV7RQ68_PLEWA</name>
<organism evidence="1 2">
    <name type="scientific">Pleurodeles waltl</name>
    <name type="common">Iberian ribbed newt</name>
    <dbReference type="NCBI Taxonomy" id="8319"/>
    <lineage>
        <taxon>Eukaryota</taxon>
        <taxon>Metazoa</taxon>
        <taxon>Chordata</taxon>
        <taxon>Craniata</taxon>
        <taxon>Vertebrata</taxon>
        <taxon>Euteleostomi</taxon>
        <taxon>Amphibia</taxon>
        <taxon>Batrachia</taxon>
        <taxon>Caudata</taxon>
        <taxon>Salamandroidea</taxon>
        <taxon>Salamandridae</taxon>
        <taxon>Pleurodelinae</taxon>
        <taxon>Pleurodeles</taxon>
    </lineage>
</organism>
<evidence type="ECO:0000313" key="2">
    <source>
        <dbReference type="Proteomes" id="UP001066276"/>
    </source>
</evidence>
<protein>
    <submittedName>
        <fullName evidence="1">Uncharacterized protein</fullName>
    </submittedName>
</protein>
<gene>
    <name evidence="1" type="ORF">NDU88_006465</name>
</gene>
<proteinExistence type="predicted"/>
<dbReference type="Proteomes" id="UP001066276">
    <property type="component" value="Chromosome 5"/>
</dbReference>
<evidence type="ECO:0000313" key="1">
    <source>
        <dbReference type="EMBL" id="KAJ1153707.1"/>
    </source>
</evidence>
<dbReference type="EMBL" id="JANPWB010000009">
    <property type="protein sequence ID" value="KAJ1153707.1"/>
    <property type="molecule type" value="Genomic_DNA"/>
</dbReference>
<reference evidence="1" key="1">
    <citation type="journal article" date="2022" name="bioRxiv">
        <title>Sequencing and chromosome-scale assembly of the giantPleurodeles waltlgenome.</title>
        <authorList>
            <person name="Brown T."/>
            <person name="Elewa A."/>
            <person name="Iarovenko S."/>
            <person name="Subramanian E."/>
            <person name="Araus A.J."/>
            <person name="Petzold A."/>
            <person name="Susuki M."/>
            <person name="Suzuki K.-i.T."/>
            <person name="Hayashi T."/>
            <person name="Toyoda A."/>
            <person name="Oliveira C."/>
            <person name="Osipova E."/>
            <person name="Leigh N.D."/>
            <person name="Simon A."/>
            <person name="Yun M.H."/>
        </authorList>
    </citation>
    <scope>NUCLEOTIDE SEQUENCE</scope>
    <source>
        <strain evidence="1">20211129_DDA</strain>
        <tissue evidence="1">Liver</tissue>
    </source>
</reference>
<keyword evidence="2" id="KW-1185">Reference proteome</keyword>
<sequence length="73" mass="7981">MGAPILGPLNLNWQRKRPPVQWTPSSFMVQKAGGRECLVGARELRHEGEASLGPTGPHPGILATWWVGGRRRG</sequence>
<comment type="caution">
    <text evidence="1">The sequence shown here is derived from an EMBL/GenBank/DDBJ whole genome shotgun (WGS) entry which is preliminary data.</text>
</comment>